<gene>
    <name evidence="8" type="primary">WDR76</name>
</gene>
<dbReference type="InParanoid" id="H3AEJ9"/>
<dbReference type="Pfam" id="PF00400">
    <property type="entry name" value="WD40"/>
    <property type="match status" value="2"/>
</dbReference>
<keyword evidence="9" id="KW-1185">Reference proteome</keyword>
<evidence type="ECO:0000256" key="3">
    <source>
        <dbReference type="ARBA" id="ARBA00021234"/>
    </source>
</evidence>
<proteinExistence type="inferred from homology"/>
<dbReference type="InterPro" id="IPR036322">
    <property type="entry name" value="WD40_repeat_dom_sf"/>
</dbReference>
<evidence type="ECO:0000313" key="8">
    <source>
        <dbReference type="Ensembl" id="ENSLACP00000008070.2"/>
    </source>
</evidence>
<dbReference type="CTD" id="79968"/>
<dbReference type="AlphaFoldDB" id="H3AEJ9"/>
<evidence type="ECO:0000256" key="7">
    <source>
        <dbReference type="SAM" id="MobiDB-lite"/>
    </source>
</evidence>
<dbReference type="EMBL" id="AFYH01104496">
    <property type="status" value="NOT_ANNOTATED_CDS"/>
    <property type="molecule type" value="Genomic_DNA"/>
</dbReference>
<accession>H3AEJ9</accession>
<feature type="compositionally biased region" description="Polar residues" evidence="7">
    <location>
        <begin position="31"/>
        <end position="53"/>
    </location>
</feature>
<comment type="subunit">
    <text evidence="6">Interacts with CUL4A and/or CUL4B.</text>
</comment>
<evidence type="ECO:0000256" key="5">
    <source>
        <dbReference type="ARBA" id="ARBA00022737"/>
    </source>
</evidence>
<evidence type="ECO:0000256" key="6">
    <source>
        <dbReference type="RuleBase" id="RU365004"/>
    </source>
</evidence>
<sequence length="635" mass="71216">MLRPPSEESPQTQGQYKLRELNIKFTPLTLQRIQEQTPGADQPTKNMPQTSRCQVKRERSPFPTPTSANEVEAKPSNKVLPRKRLMSKYSDEGSVDEKVQLKKAKNGITSRQGTAGSTKAALSPEGVASNVKREHSMASKGSWVSVTTSDVSESDSDEDIPQMNGSDYLSAYEQKRLNNIKENAKFFSSLNILETAAVFRHTRTKIQSRGIKRIKPKQVEVMTVHRRSMRLQRLDPEGTPMPEAMVPKQPVGEYSTYALKPAGPIEMVPMNQEDSKQTGEFLITWEEMSKIKTKCSKKKIMDLERYKASLNKMAITEKHVAKIIKHRIFSIAIHPSETKVLVAAGSKWGEIGLWDLNNQVGDDGVYLFEPHSRPVNCLCFSPFNPAELLSGSYDGSMRCGDVVKAVFDEVYRNEETSVSSFDFLAEDASTLILSHLDGDVSLVDRRTPGTSHEWWAALNIGMIRTVHVHPVERHYFIAAGAGKVCIYDVRHLKQKGTKPVTSLNEHTKSVNSAYFSPVTGHKVLTTCTDDRLRVYNASSVTDDIPLLVSIRHNNYTGRWLTKFRAVWDPKQENCFVVGSMARPRQIEVFHDTGSLVHNFMNEDYLGSVCSINAMHPSRNILVGGNSSGRVHVFMD</sequence>
<keyword evidence="4 6" id="KW-0853">WD repeat</keyword>
<organism evidence="8 9">
    <name type="scientific">Latimeria chalumnae</name>
    <name type="common">Coelacanth</name>
    <dbReference type="NCBI Taxonomy" id="7897"/>
    <lineage>
        <taxon>Eukaryota</taxon>
        <taxon>Metazoa</taxon>
        <taxon>Chordata</taxon>
        <taxon>Craniata</taxon>
        <taxon>Vertebrata</taxon>
        <taxon>Euteleostomi</taxon>
        <taxon>Coelacanthiformes</taxon>
        <taxon>Coelacanthidae</taxon>
        <taxon>Latimeria</taxon>
    </lineage>
</organism>
<evidence type="ECO:0000313" key="9">
    <source>
        <dbReference type="Proteomes" id="UP000008672"/>
    </source>
</evidence>
<dbReference type="PANTHER" id="PTHR14773:SF0">
    <property type="entry name" value="WD REPEAT-CONTAINING PROTEIN 76"/>
    <property type="match status" value="1"/>
</dbReference>
<dbReference type="GeneID" id="102359155"/>
<dbReference type="FunFam" id="2.130.10.10:FF:000180">
    <property type="entry name" value="WD repeat-containing protein 76"/>
    <property type="match status" value="1"/>
</dbReference>
<dbReference type="SMART" id="SM00320">
    <property type="entry name" value="WD40"/>
    <property type="match status" value="5"/>
</dbReference>
<dbReference type="Gene3D" id="2.130.10.10">
    <property type="entry name" value="YVTN repeat-like/Quinoprotein amine dehydrogenase"/>
    <property type="match status" value="1"/>
</dbReference>
<dbReference type="STRING" id="7897.ENSLACP00000008070"/>
<dbReference type="Ensembl" id="ENSLACT00000008136.2">
    <property type="protein sequence ID" value="ENSLACP00000008070.2"/>
    <property type="gene ID" value="ENSLACG00000007142.2"/>
</dbReference>
<dbReference type="FunCoup" id="H3AEJ9">
    <property type="interactions" value="1391"/>
</dbReference>
<dbReference type="GO" id="GO:2000001">
    <property type="term" value="P:regulation of DNA damage checkpoint"/>
    <property type="evidence" value="ECO:0007669"/>
    <property type="project" value="TreeGrafter"/>
</dbReference>
<dbReference type="SUPFAM" id="SSF50978">
    <property type="entry name" value="WD40 repeat-like"/>
    <property type="match status" value="1"/>
</dbReference>
<dbReference type="RefSeq" id="XP_005999745.1">
    <property type="nucleotide sequence ID" value="XM_005999683.3"/>
</dbReference>
<dbReference type="InterPro" id="IPR050853">
    <property type="entry name" value="WD_repeat_DNA-damage-binding"/>
</dbReference>
<dbReference type="Proteomes" id="UP000008672">
    <property type="component" value="Unassembled WGS sequence"/>
</dbReference>
<evidence type="ECO:0000256" key="1">
    <source>
        <dbReference type="ARBA" id="ARBA00002530"/>
    </source>
</evidence>
<dbReference type="EMBL" id="AFYH01104497">
    <property type="status" value="NOT_ANNOTATED_CDS"/>
    <property type="molecule type" value="Genomic_DNA"/>
</dbReference>
<dbReference type="KEGG" id="lcm:102359155"/>
<reference evidence="9" key="1">
    <citation type="submission" date="2011-08" db="EMBL/GenBank/DDBJ databases">
        <title>The draft genome of Latimeria chalumnae.</title>
        <authorList>
            <person name="Di Palma F."/>
            <person name="Alfoldi J."/>
            <person name="Johnson J."/>
            <person name="Berlin A."/>
            <person name="Gnerre S."/>
            <person name="Jaffe D."/>
            <person name="MacCallum I."/>
            <person name="Young S."/>
            <person name="Walker B.J."/>
            <person name="Lander E."/>
            <person name="Lindblad-Toh K."/>
        </authorList>
    </citation>
    <scope>NUCLEOTIDE SEQUENCE [LARGE SCALE GENOMIC DNA]</scope>
    <source>
        <strain evidence="9">Wild caught</strain>
    </source>
</reference>
<dbReference type="eggNOG" id="KOG4328">
    <property type="taxonomic scope" value="Eukaryota"/>
</dbReference>
<evidence type="ECO:0000256" key="4">
    <source>
        <dbReference type="ARBA" id="ARBA00022574"/>
    </source>
</evidence>
<dbReference type="GO" id="GO:0003677">
    <property type="term" value="F:DNA binding"/>
    <property type="evidence" value="ECO:0007669"/>
    <property type="project" value="TreeGrafter"/>
</dbReference>
<dbReference type="InterPro" id="IPR001680">
    <property type="entry name" value="WD40_rpt"/>
</dbReference>
<protein>
    <recommendedName>
        <fullName evidence="3 6">WD repeat-containing protein 76</fullName>
    </recommendedName>
</protein>
<dbReference type="PANTHER" id="PTHR14773">
    <property type="entry name" value="WD REPEAT-CONTAINING PROTEIN 76"/>
    <property type="match status" value="1"/>
</dbReference>
<dbReference type="OMA" id="DPNTLYW"/>
<name>H3AEJ9_LATCH</name>
<dbReference type="GeneTree" id="ENSGT00510000048144"/>
<dbReference type="HOGENOM" id="CLU_017019_0_0_1"/>
<dbReference type="OrthoDB" id="9890280at2759"/>
<dbReference type="InterPro" id="IPR015943">
    <property type="entry name" value="WD40/YVTN_repeat-like_dom_sf"/>
</dbReference>
<comment type="similarity">
    <text evidence="2 6">Belongs to the WD repeat DDB2/WDR76 family.</text>
</comment>
<keyword evidence="5" id="KW-0677">Repeat</keyword>
<reference evidence="8" key="2">
    <citation type="submission" date="2025-08" db="UniProtKB">
        <authorList>
            <consortium name="Ensembl"/>
        </authorList>
    </citation>
    <scope>IDENTIFICATION</scope>
</reference>
<feature type="region of interest" description="Disordered" evidence="7">
    <location>
        <begin position="31"/>
        <end position="79"/>
    </location>
</feature>
<comment type="function">
    <text evidence="1 6">Specifically binds 5-hydroxymethylcytosine (5hmC), suggesting that it acts as a specific reader of 5hmC.</text>
</comment>
<dbReference type="GO" id="GO:0005634">
    <property type="term" value="C:nucleus"/>
    <property type="evidence" value="ECO:0007669"/>
    <property type="project" value="TreeGrafter"/>
</dbReference>
<evidence type="ECO:0000256" key="2">
    <source>
        <dbReference type="ARBA" id="ARBA00005434"/>
    </source>
</evidence>
<reference evidence="8" key="3">
    <citation type="submission" date="2025-09" db="UniProtKB">
        <authorList>
            <consortium name="Ensembl"/>
        </authorList>
    </citation>
    <scope>IDENTIFICATION</scope>
</reference>